<dbReference type="Pfam" id="PF03547">
    <property type="entry name" value="Mem_trans"/>
    <property type="match status" value="1"/>
</dbReference>
<feature type="transmembrane region" description="Helical" evidence="8">
    <location>
        <begin position="6"/>
        <end position="24"/>
    </location>
</feature>
<accession>A0A2G3DWS5</accession>
<organism evidence="9 10">
    <name type="scientific">Pseudobutyrivibrio ruminis</name>
    <dbReference type="NCBI Taxonomy" id="46206"/>
    <lineage>
        <taxon>Bacteria</taxon>
        <taxon>Bacillati</taxon>
        <taxon>Bacillota</taxon>
        <taxon>Clostridia</taxon>
        <taxon>Lachnospirales</taxon>
        <taxon>Lachnospiraceae</taxon>
        <taxon>Pseudobutyrivibrio</taxon>
    </lineage>
</organism>
<feature type="transmembrane region" description="Helical" evidence="8">
    <location>
        <begin position="72"/>
        <end position="90"/>
    </location>
</feature>
<keyword evidence="5 8" id="KW-0812">Transmembrane</keyword>
<evidence type="ECO:0000256" key="8">
    <source>
        <dbReference type="SAM" id="Phobius"/>
    </source>
</evidence>
<dbReference type="PANTHER" id="PTHR36838:SF1">
    <property type="entry name" value="SLR1864 PROTEIN"/>
    <property type="match status" value="1"/>
</dbReference>
<dbReference type="InterPro" id="IPR004776">
    <property type="entry name" value="Mem_transp_PIN-like"/>
</dbReference>
<feature type="transmembrane region" description="Helical" evidence="8">
    <location>
        <begin position="102"/>
        <end position="124"/>
    </location>
</feature>
<dbReference type="PANTHER" id="PTHR36838">
    <property type="entry name" value="AUXIN EFFLUX CARRIER FAMILY PROTEIN"/>
    <property type="match status" value="1"/>
</dbReference>
<sequence>MEVFVIFQRMLMLLAMMALGYISYKRNWLDEGGHKKLSEMVVNIFNPALVINGAITATAARGSNLSLIKENLIFVLIYYGICIVISYPVAKIVSAKDSQKSMFMLMTIFSNVGFMGIPVLSSIYGSHAVIFITFYILAYNVILYTLGVFIAQRNIPKEERKSSLSGLLNIGMICSVLAIILYFSGIKFNDSVMSFFNYVGNATIPLSMIVIGASVAKIPFREVFKGIRLYVFAFITLLFIPIAASFIFKGMKNDEMVFGIFILLFAMPVGSIVSMLIKEYGGDETLCSKTVIITTLLSIITIPIVTMFI</sequence>
<feature type="transmembrane region" description="Helical" evidence="8">
    <location>
        <begin position="256"/>
        <end position="277"/>
    </location>
</feature>
<evidence type="ECO:0000256" key="3">
    <source>
        <dbReference type="ARBA" id="ARBA00022448"/>
    </source>
</evidence>
<evidence type="ECO:0000256" key="5">
    <source>
        <dbReference type="ARBA" id="ARBA00022692"/>
    </source>
</evidence>
<comment type="similarity">
    <text evidence="2">Belongs to the auxin efflux carrier (TC 2.A.69) family.</text>
</comment>
<feature type="transmembrane region" description="Helical" evidence="8">
    <location>
        <begin position="40"/>
        <end position="60"/>
    </location>
</feature>
<dbReference type="Gene3D" id="1.20.1530.20">
    <property type="match status" value="2"/>
</dbReference>
<keyword evidence="7 8" id="KW-0472">Membrane</keyword>
<feature type="transmembrane region" description="Helical" evidence="8">
    <location>
        <begin position="227"/>
        <end position="250"/>
    </location>
</feature>
<feature type="transmembrane region" description="Helical" evidence="8">
    <location>
        <begin position="130"/>
        <end position="151"/>
    </location>
</feature>
<reference evidence="9 10" key="1">
    <citation type="submission" date="2017-10" db="EMBL/GenBank/DDBJ databases">
        <title>Resolving the taxonomy of Roseburia spp., Eubacterium rectale and Agathobacter spp. through phylogenomic analysis.</title>
        <authorList>
            <person name="Sheridan P.O."/>
            <person name="Walker A.W."/>
            <person name="Duncan S.H."/>
            <person name="Scott K.P."/>
            <person name="Toole P.W.O."/>
            <person name="Luis P."/>
            <person name="Flint H.J."/>
        </authorList>
    </citation>
    <scope>NUCLEOTIDE SEQUENCE [LARGE SCALE GENOMIC DNA]</scope>
    <source>
        <strain evidence="9 10">JK626</strain>
    </source>
</reference>
<dbReference type="Proteomes" id="UP000225889">
    <property type="component" value="Unassembled WGS sequence"/>
</dbReference>
<dbReference type="RefSeq" id="WP_099391646.1">
    <property type="nucleotide sequence ID" value="NZ_PDYF01000009.1"/>
</dbReference>
<dbReference type="InterPro" id="IPR038770">
    <property type="entry name" value="Na+/solute_symporter_sf"/>
</dbReference>
<proteinExistence type="inferred from homology"/>
<feature type="transmembrane region" description="Helical" evidence="8">
    <location>
        <begin position="195"/>
        <end position="215"/>
    </location>
</feature>
<keyword evidence="6 8" id="KW-1133">Transmembrane helix</keyword>
<evidence type="ECO:0000256" key="6">
    <source>
        <dbReference type="ARBA" id="ARBA00022989"/>
    </source>
</evidence>
<evidence type="ECO:0000313" key="9">
    <source>
        <dbReference type="EMBL" id="PHU35469.1"/>
    </source>
</evidence>
<evidence type="ECO:0000256" key="7">
    <source>
        <dbReference type="ARBA" id="ARBA00023136"/>
    </source>
</evidence>
<evidence type="ECO:0000256" key="1">
    <source>
        <dbReference type="ARBA" id="ARBA00004651"/>
    </source>
</evidence>
<feature type="transmembrane region" description="Helical" evidence="8">
    <location>
        <begin position="289"/>
        <end position="308"/>
    </location>
</feature>
<evidence type="ECO:0000256" key="2">
    <source>
        <dbReference type="ARBA" id="ARBA00010145"/>
    </source>
</evidence>
<keyword evidence="3" id="KW-0813">Transport</keyword>
<dbReference type="GO" id="GO:0055085">
    <property type="term" value="P:transmembrane transport"/>
    <property type="evidence" value="ECO:0007669"/>
    <property type="project" value="InterPro"/>
</dbReference>
<dbReference type="EMBL" id="PDYF01000009">
    <property type="protein sequence ID" value="PHU35469.1"/>
    <property type="molecule type" value="Genomic_DNA"/>
</dbReference>
<feature type="transmembrane region" description="Helical" evidence="8">
    <location>
        <begin position="163"/>
        <end position="183"/>
    </location>
</feature>
<comment type="subcellular location">
    <subcellularLocation>
        <location evidence="1">Cell membrane</location>
        <topology evidence="1">Multi-pass membrane protein</topology>
    </subcellularLocation>
</comment>
<dbReference type="GO" id="GO:0005886">
    <property type="term" value="C:plasma membrane"/>
    <property type="evidence" value="ECO:0007669"/>
    <property type="project" value="UniProtKB-SubCell"/>
</dbReference>
<reference evidence="9 10" key="2">
    <citation type="submission" date="2017-10" db="EMBL/GenBank/DDBJ databases">
        <authorList>
            <person name="Banno H."/>
            <person name="Chua N.-H."/>
        </authorList>
    </citation>
    <scope>NUCLEOTIDE SEQUENCE [LARGE SCALE GENOMIC DNA]</scope>
    <source>
        <strain evidence="9 10">JK626</strain>
    </source>
</reference>
<name>A0A2G3DWS5_9FIRM</name>
<dbReference type="AlphaFoldDB" id="A0A2G3DWS5"/>
<protein>
    <recommendedName>
        <fullName evidence="11">Transporter</fullName>
    </recommendedName>
</protein>
<evidence type="ECO:0000256" key="4">
    <source>
        <dbReference type="ARBA" id="ARBA00022475"/>
    </source>
</evidence>
<gene>
    <name evidence="9" type="ORF">CSX01_04955</name>
</gene>
<evidence type="ECO:0008006" key="11">
    <source>
        <dbReference type="Google" id="ProtNLM"/>
    </source>
</evidence>
<evidence type="ECO:0000313" key="10">
    <source>
        <dbReference type="Proteomes" id="UP000225889"/>
    </source>
</evidence>
<comment type="caution">
    <text evidence="9">The sequence shown here is derived from an EMBL/GenBank/DDBJ whole genome shotgun (WGS) entry which is preliminary data.</text>
</comment>
<keyword evidence="4" id="KW-1003">Cell membrane</keyword>